<feature type="transmembrane region" description="Helical" evidence="6">
    <location>
        <begin position="295"/>
        <end position="321"/>
    </location>
</feature>
<comment type="subcellular location">
    <subcellularLocation>
        <location evidence="1">Cell membrane</location>
        <topology evidence="1">Multi-pass membrane protein</topology>
    </subcellularLocation>
</comment>
<reference evidence="8" key="1">
    <citation type="journal article" date="2019" name="Int. J. Syst. Evol. Microbiol.">
        <title>The Global Catalogue of Microorganisms (GCM) 10K type strain sequencing project: providing services to taxonomists for standard genome sequencing and annotation.</title>
        <authorList>
            <consortium name="The Broad Institute Genomics Platform"/>
            <consortium name="The Broad Institute Genome Sequencing Center for Infectious Disease"/>
            <person name="Wu L."/>
            <person name="Ma J."/>
        </authorList>
    </citation>
    <scope>NUCLEOTIDE SEQUENCE [LARGE SCALE GENOMIC DNA]</scope>
    <source>
        <strain evidence="8">KCTC 52416</strain>
    </source>
</reference>
<sequence length="424" mass="46013">MIKHPGFAKASRWGKLISLTGGAQVLVQVFTMACGIMIVRLLPKEEYAYYTLANTMLGMMTVLADGGISSGTMAEGGKVWKDKTKLGIVLATGLDLRKRFAFGSLIIAIPILIFLLSQHGASALQCILIVAALVPAFFATLSDTIYQTALKLHQDIKPLQQNHFMVALQRLVFAALALLAWPWTFVALLANGIPRILGNIRLRKLSSNLADQNQYSDNAVRSSILNVVRRVLPASVYYCISGQVTIWLISIFGNTDALASFGALGRISASFAIVTTVFGTLAVPRFAKLPDTKKVLLTYFAGSQLILFLTSLFIISLVYLLSDPILFVLGPEYQGLNAELLLISISGCITIIGQATNSLMASKGLIVPPALFISTTVFVQVGAAFIFPISEIKGVILYAITTTATIYGLRLLYFYHVIKKTKHA</sequence>
<dbReference type="PANTHER" id="PTHR30250">
    <property type="entry name" value="PST FAMILY PREDICTED COLANIC ACID TRANSPORTER"/>
    <property type="match status" value="1"/>
</dbReference>
<name>A0ABV7JQ97_9SPHI</name>
<comment type="caution">
    <text evidence="7">The sequence shown here is derived from an EMBL/GenBank/DDBJ whole genome shotgun (WGS) entry which is preliminary data.</text>
</comment>
<evidence type="ECO:0000256" key="1">
    <source>
        <dbReference type="ARBA" id="ARBA00004651"/>
    </source>
</evidence>
<evidence type="ECO:0000256" key="6">
    <source>
        <dbReference type="SAM" id="Phobius"/>
    </source>
</evidence>
<protein>
    <submittedName>
        <fullName evidence="7">Lipopolysaccharide biosynthesis protein</fullName>
    </submittedName>
</protein>
<feature type="transmembrane region" description="Helical" evidence="6">
    <location>
        <begin position="258"/>
        <end position="283"/>
    </location>
</feature>
<dbReference type="PANTHER" id="PTHR30250:SF11">
    <property type="entry name" value="O-ANTIGEN TRANSPORTER-RELATED"/>
    <property type="match status" value="1"/>
</dbReference>
<proteinExistence type="predicted"/>
<keyword evidence="2" id="KW-1003">Cell membrane</keyword>
<feature type="transmembrane region" description="Helical" evidence="6">
    <location>
        <begin position="395"/>
        <end position="415"/>
    </location>
</feature>
<dbReference type="RefSeq" id="WP_379024149.1">
    <property type="nucleotide sequence ID" value="NZ_JBHRTA010000038.1"/>
</dbReference>
<dbReference type="Proteomes" id="UP001595526">
    <property type="component" value="Unassembled WGS sequence"/>
</dbReference>
<evidence type="ECO:0000256" key="5">
    <source>
        <dbReference type="ARBA" id="ARBA00023136"/>
    </source>
</evidence>
<feature type="transmembrane region" description="Helical" evidence="6">
    <location>
        <begin position="123"/>
        <end position="141"/>
    </location>
</feature>
<keyword evidence="5 6" id="KW-0472">Membrane</keyword>
<feature type="transmembrane region" description="Helical" evidence="6">
    <location>
        <begin position="365"/>
        <end position="389"/>
    </location>
</feature>
<feature type="transmembrane region" description="Helical" evidence="6">
    <location>
        <begin position="21"/>
        <end position="42"/>
    </location>
</feature>
<gene>
    <name evidence="7" type="ORF">ACFOET_15225</name>
</gene>
<feature type="transmembrane region" description="Helical" evidence="6">
    <location>
        <begin position="171"/>
        <end position="193"/>
    </location>
</feature>
<keyword evidence="3 6" id="KW-0812">Transmembrane</keyword>
<accession>A0ABV7JQ97</accession>
<evidence type="ECO:0000256" key="4">
    <source>
        <dbReference type="ARBA" id="ARBA00022989"/>
    </source>
</evidence>
<feature type="transmembrane region" description="Helical" evidence="6">
    <location>
        <begin position="100"/>
        <end position="116"/>
    </location>
</feature>
<feature type="transmembrane region" description="Helical" evidence="6">
    <location>
        <begin position="333"/>
        <end position="353"/>
    </location>
</feature>
<feature type="transmembrane region" description="Helical" evidence="6">
    <location>
        <begin position="231"/>
        <end position="252"/>
    </location>
</feature>
<dbReference type="PROSITE" id="PS51257">
    <property type="entry name" value="PROKAR_LIPOPROTEIN"/>
    <property type="match status" value="1"/>
</dbReference>
<dbReference type="InterPro" id="IPR050833">
    <property type="entry name" value="Poly_Biosynth_Transport"/>
</dbReference>
<evidence type="ECO:0000256" key="2">
    <source>
        <dbReference type="ARBA" id="ARBA00022475"/>
    </source>
</evidence>
<evidence type="ECO:0000256" key="3">
    <source>
        <dbReference type="ARBA" id="ARBA00022692"/>
    </source>
</evidence>
<dbReference type="EMBL" id="JBHRTA010000038">
    <property type="protein sequence ID" value="MFC3198974.1"/>
    <property type="molecule type" value="Genomic_DNA"/>
</dbReference>
<keyword evidence="8" id="KW-1185">Reference proteome</keyword>
<evidence type="ECO:0000313" key="7">
    <source>
        <dbReference type="EMBL" id="MFC3198974.1"/>
    </source>
</evidence>
<organism evidence="7 8">
    <name type="scientific">Parapedobacter deserti</name>
    <dbReference type="NCBI Taxonomy" id="1912957"/>
    <lineage>
        <taxon>Bacteria</taxon>
        <taxon>Pseudomonadati</taxon>
        <taxon>Bacteroidota</taxon>
        <taxon>Sphingobacteriia</taxon>
        <taxon>Sphingobacteriales</taxon>
        <taxon>Sphingobacteriaceae</taxon>
        <taxon>Parapedobacter</taxon>
    </lineage>
</organism>
<keyword evidence="4 6" id="KW-1133">Transmembrane helix</keyword>
<evidence type="ECO:0000313" key="8">
    <source>
        <dbReference type="Proteomes" id="UP001595526"/>
    </source>
</evidence>